<protein>
    <submittedName>
        <fullName evidence="2">Secreted protein</fullName>
    </submittedName>
</protein>
<organism evidence="1 2">
    <name type="scientific">Romanomermis culicivorax</name>
    <name type="common">Nematode worm</name>
    <dbReference type="NCBI Taxonomy" id="13658"/>
    <lineage>
        <taxon>Eukaryota</taxon>
        <taxon>Metazoa</taxon>
        <taxon>Ecdysozoa</taxon>
        <taxon>Nematoda</taxon>
        <taxon>Enoplea</taxon>
        <taxon>Dorylaimia</taxon>
        <taxon>Mermithida</taxon>
        <taxon>Mermithoidea</taxon>
        <taxon>Mermithidae</taxon>
        <taxon>Romanomermis</taxon>
    </lineage>
</organism>
<accession>A0A915HP26</accession>
<keyword evidence="1" id="KW-1185">Reference proteome</keyword>
<evidence type="ECO:0000313" key="1">
    <source>
        <dbReference type="Proteomes" id="UP000887565"/>
    </source>
</evidence>
<dbReference type="AlphaFoldDB" id="A0A915HP26"/>
<dbReference type="WBParaSite" id="nRc.2.0.1.t03230-RA">
    <property type="protein sequence ID" value="nRc.2.0.1.t03230-RA"/>
    <property type="gene ID" value="nRc.2.0.1.g03230"/>
</dbReference>
<evidence type="ECO:0000313" key="2">
    <source>
        <dbReference type="WBParaSite" id="nRc.2.0.1.t03230-RA"/>
    </source>
</evidence>
<reference evidence="2" key="1">
    <citation type="submission" date="2022-11" db="UniProtKB">
        <authorList>
            <consortium name="WormBaseParasite"/>
        </authorList>
    </citation>
    <scope>IDENTIFICATION</scope>
</reference>
<name>A0A915HP26_ROMCU</name>
<proteinExistence type="predicted"/>
<sequence length="137" mass="15291">MKFICIPLLIVALFTLKPIVVLSLSIVQRIEERIVQIAKQEIADQSTTKAELIKEDDHQEQYGLSSNYAIQSLSDQNWYKNPSLHQAKTSHQKRCCGGGWFMGQKSKRCSSTKPLFGGSTNGYIVATIGKRQCGGEQ</sequence>
<dbReference type="Proteomes" id="UP000887565">
    <property type="component" value="Unplaced"/>
</dbReference>